<accession>A0A6G4A7E0</accession>
<reference evidence="1" key="1">
    <citation type="submission" date="2020-02" db="EMBL/GenBank/DDBJ databases">
        <authorList>
            <person name="Shen X.-R."/>
            <person name="Zhang Y.-X."/>
        </authorList>
    </citation>
    <scope>NUCLEOTIDE SEQUENCE</scope>
    <source>
        <strain evidence="1">SYP-B3998</strain>
    </source>
</reference>
<evidence type="ECO:0000313" key="1">
    <source>
        <dbReference type="EMBL" id="NEW09719.1"/>
    </source>
</evidence>
<dbReference type="EMBL" id="JAAIKC010000022">
    <property type="protein sequence ID" value="NEW09719.1"/>
    <property type="molecule type" value="Genomic_DNA"/>
</dbReference>
<proteinExistence type="predicted"/>
<sequence length="121" mass="13735">MSNRVFSERVVNIEELQRNIVPVIKGRTFIRAKLSKANRYSKTRRWGLSGHNLTTLAASPCPLTAPYMRVNAYSGSKKVKLQLISQGSLPRVRHHAGRLLGYTKDAKLRSLAYSRNLKVRD</sequence>
<dbReference type="AlphaFoldDB" id="A0A6G4A7E0"/>
<name>A0A6G4A7E0_9BACL</name>
<comment type="caution">
    <text evidence="1">The sequence shown here is derived from an EMBL/GenBank/DDBJ whole genome shotgun (WGS) entry which is preliminary data.</text>
</comment>
<dbReference type="RefSeq" id="WP_163953824.1">
    <property type="nucleotide sequence ID" value="NZ_JAAIKC010000022.1"/>
</dbReference>
<organism evidence="1">
    <name type="scientific">Paenibacillus sp. SYP-B3998</name>
    <dbReference type="NCBI Taxonomy" id="2678564"/>
    <lineage>
        <taxon>Bacteria</taxon>
        <taxon>Bacillati</taxon>
        <taxon>Bacillota</taxon>
        <taxon>Bacilli</taxon>
        <taxon>Bacillales</taxon>
        <taxon>Paenibacillaceae</taxon>
        <taxon>Paenibacillus</taxon>
    </lineage>
</organism>
<gene>
    <name evidence="1" type="ORF">GK047_27740</name>
</gene>
<protein>
    <submittedName>
        <fullName evidence="1">Uncharacterized protein</fullName>
    </submittedName>
</protein>